<keyword evidence="2" id="KW-1185">Reference proteome</keyword>
<protein>
    <submittedName>
        <fullName evidence="1">Uncharacterized protein</fullName>
    </submittedName>
</protein>
<proteinExistence type="predicted"/>
<sequence>MIIRGVMCRVFITRDKKRIETPAMLDTVMARSLLNWIAKHPKMANNNATVLVYQNLMEEAGLSPLPKDDYTGN</sequence>
<name>A0A095SGD0_9GAMM</name>
<evidence type="ECO:0000313" key="2">
    <source>
        <dbReference type="Proteomes" id="UP000029444"/>
    </source>
</evidence>
<dbReference type="EMBL" id="ARXV01000018">
    <property type="protein sequence ID" value="KGD63409.1"/>
    <property type="molecule type" value="Genomic_DNA"/>
</dbReference>
<dbReference type="AlphaFoldDB" id="A0A095SGD0"/>
<dbReference type="Proteomes" id="UP000029444">
    <property type="component" value="Unassembled WGS sequence"/>
</dbReference>
<accession>A0A095SGD0</accession>
<gene>
    <name evidence="1" type="ORF">Y5S_03395</name>
</gene>
<dbReference type="PATRIC" id="fig|1177154.3.peg.3407"/>
<organism evidence="1 2">
    <name type="scientific">Alcanivorax nanhaiticus</name>
    <dbReference type="NCBI Taxonomy" id="1177154"/>
    <lineage>
        <taxon>Bacteria</taxon>
        <taxon>Pseudomonadati</taxon>
        <taxon>Pseudomonadota</taxon>
        <taxon>Gammaproteobacteria</taxon>
        <taxon>Oceanospirillales</taxon>
        <taxon>Alcanivoracaceae</taxon>
        <taxon>Alcanivorax</taxon>
    </lineage>
</organism>
<comment type="caution">
    <text evidence="1">The sequence shown here is derived from an EMBL/GenBank/DDBJ whole genome shotgun (WGS) entry which is preliminary data.</text>
</comment>
<evidence type="ECO:0000313" key="1">
    <source>
        <dbReference type="EMBL" id="KGD63409.1"/>
    </source>
</evidence>
<reference evidence="1 2" key="1">
    <citation type="submission" date="2012-09" db="EMBL/GenBank/DDBJ databases">
        <title>Genome Sequence of alkane-degrading Bacterium Alcanivorax sp. 19-m-6.</title>
        <authorList>
            <person name="Lai Q."/>
            <person name="Shao Z."/>
        </authorList>
    </citation>
    <scope>NUCLEOTIDE SEQUENCE [LARGE SCALE GENOMIC DNA]</scope>
    <source>
        <strain evidence="1 2">19-m-6</strain>
    </source>
</reference>